<sequence length="434" mass="47955">MSEIRPFASWSFSSACTPISVYEMPDLEHAQISHCVDWEHDASAGMIAFMEDVPRLRSLSLDLGNLSPSVMRFAPMPALTTLRRDVAGAVSELLRPLQQYRQTLITLRVVISHALVEGAAPSELAAPLELAAPSELPVLQRLQLGSDAVRLLQHIPAPALAALQFSGHGADVLLRDYLLRDYLLRDDLRCALDVEHHRVERWPGGVPRRPRRAGDPPLPILPAASDPPLPSYHRSLLPFSFPSPLSFLSVARVHVSSPVFGRVSSLVSGRVSPSLTWNGRVEIPWRNRIPKNPTGKVLRRVLVERYERGLDERGVDENNKRGVDENNERGSFRCYPSSTLPILDAGLFPHDAIPLTRDTALFILDPPLLVLDAVLFILDARLLTRDAPLLVLDAVLLIMNITLTLTTPSLTLAASHADHRILNLADRCPVPAVR</sequence>
<name>D8PTX1_SCHCM</name>
<protein>
    <submittedName>
        <fullName evidence="1">Uncharacterized protein</fullName>
    </submittedName>
</protein>
<feature type="non-terminal residue" evidence="1">
    <location>
        <position position="434"/>
    </location>
</feature>
<dbReference type="HOGENOM" id="CLU_631854_0_0_1"/>
<keyword evidence="2" id="KW-1185">Reference proteome</keyword>
<dbReference type="VEuPathDB" id="FungiDB:SCHCODRAFT_02608838"/>
<organism evidence="2">
    <name type="scientific">Schizophyllum commune (strain H4-8 / FGSC 9210)</name>
    <name type="common">Split gill fungus</name>
    <dbReference type="NCBI Taxonomy" id="578458"/>
    <lineage>
        <taxon>Eukaryota</taxon>
        <taxon>Fungi</taxon>
        <taxon>Dikarya</taxon>
        <taxon>Basidiomycota</taxon>
        <taxon>Agaricomycotina</taxon>
        <taxon>Agaricomycetes</taxon>
        <taxon>Agaricomycetidae</taxon>
        <taxon>Agaricales</taxon>
        <taxon>Schizophyllaceae</taxon>
        <taxon>Schizophyllum</taxon>
    </lineage>
</organism>
<dbReference type="AlphaFoldDB" id="D8PTX1"/>
<evidence type="ECO:0000313" key="2">
    <source>
        <dbReference type="Proteomes" id="UP000007431"/>
    </source>
</evidence>
<gene>
    <name evidence="1" type="ORF">SCHCODRAFT_104816</name>
</gene>
<dbReference type="InParanoid" id="D8PTX1"/>
<dbReference type="PROSITE" id="PS51257">
    <property type="entry name" value="PROKAR_LIPOPROTEIN"/>
    <property type="match status" value="1"/>
</dbReference>
<proteinExistence type="predicted"/>
<evidence type="ECO:0000313" key="1">
    <source>
        <dbReference type="EMBL" id="EFJ00659.1"/>
    </source>
</evidence>
<accession>D8PTX1</accession>
<dbReference type="Proteomes" id="UP000007431">
    <property type="component" value="Unassembled WGS sequence"/>
</dbReference>
<reference evidence="1 2" key="1">
    <citation type="journal article" date="2010" name="Nat. Biotechnol.">
        <title>Genome sequence of the model mushroom Schizophyllum commune.</title>
        <authorList>
            <person name="Ohm R.A."/>
            <person name="de Jong J.F."/>
            <person name="Lugones L.G."/>
            <person name="Aerts A."/>
            <person name="Kothe E."/>
            <person name="Stajich J.E."/>
            <person name="de Vries R.P."/>
            <person name="Record E."/>
            <person name="Levasseur A."/>
            <person name="Baker S.E."/>
            <person name="Bartholomew K.A."/>
            <person name="Coutinho P.M."/>
            <person name="Erdmann S."/>
            <person name="Fowler T.J."/>
            <person name="Gathman A.C."/>
            <person name="Lombard V."/>
            <person name="Henrissat B."/>
            <person name="Knabe N."/>
            <person name="Kuees U."/>
            <person name="Lilly W.W."/>
            <person name="Lindquist E."/>
            <person name="Lucas S."/>
            <person name="Magnuson J.K."/>
            <person name="Piumi F."/>
            <person name="Raudaskoski M."/>
            <person name="Salamov A."/>
            <person name="Schmutz J."/>
            <person name="Schwarze F.W.M.R."/>
            <person name="vanKuyk P.A."/>
            <person name="Horton J.S."/>
            <person name="Grigoriev I.V."/>
            <person name="Woesten H.A.B."/>
        </authorList>
    </citation>
    <scope>NUCLEOTIDE SEQUENCE [LARGE SCALE GENOMIC DNA]</scope>
    <source>
        <strain evidence="2">H4-8 / FGSC 9210</strain>
    </source>
</reference>
<dbReference type="EMBL" id="GL377303">
    <property type="protein sequence ID" value="EFJ00659.1"/>
    <property type="molecule type" value="Genomic_DNA"/>
</dbReference>